<dbReference type="Pfam" id="PF00566">
    <property type="entry name" value="RabGAP-TBC"/>
    <property type="match status" value="1"/>
</dbReference>
<dbReference type="PROSITE" id="PS50086">
    <property type="entry name" value="TBC_RABGAP"/>
    <property type="match status" value="1"/>
</dbReference>
<evidence type="ECO:0000256" key="1">
    <source>
        <dbReference type="ARBA" id="ARBA00022468"/>
    </source>
</evidence>
<feature type="region of interest" description="Disordered" evidence="2">
    <location>
        <begin position="1"/>
        <end position="60"/>
    </location>
</feature>
<gene>
    <name evidence="4" type="ORF">BLA29_000773</name>
</gene>
<evidence type="ECO:0000313" key="4">
    <source>
        <dbReference type="EMBL" id="OTF78902.1"/>
    </source>
</evidence>
<dbReference type="PANTHER" id="PTHR22957">
    <property type="entry name" value="TBC1 DOMAIN FAMILY MEMBER GTPASE-ACTIVATING PROTEIN"/>
    <property type="match status" value="1"/>
</dbReference>
<dbReference type="SUPFAM" id="SSF47923">
    <property type="entry name" value="Ypt/Rab-GAP domain of gyp1p"/>
    <property type="match status" value="2"/>
</dbReference>
<evidence type="ECO:0000256" key="2">
    <source>
        <dbReference type="SAM" id="MobiDB-lite"/>
    </source>
</evidence>
<proteinExistence type="predicted"/>
<dbReference type="Gene3D" id="1.10.8.270">
    <property type="entry name" value="putative rabgap domain of human tbc1 domain family member 14 like domains"/>
    <property type="match status" value="1"/>
</dbReference>
<feature type="compositionally biased region" description="Low complexity" evidence="2">
    <location>
        <begin position="82"/>
        <end position="93"/>
    </location>
</feature>
<sequence length="616" mass="71320">MEPSPSSNKASSSSSSTHQKRKHHPKKSSSSDAGSNLDRQQRRELRHIKKSLKKYDPKSLAEINREQQNQGRTNTNVNLTTASTSSVSASSNSQIIRSNRALKKEHRRQEKREKRSRHQDNLSDELRHYLGSAIKNSLGHMHDHIIATLPTEMSLYYQKVHDTLVFDANHDGNNDSNPTSGRQMMNEMHEFITADVEASSNRPSSSSNPAQQEQISSNVNSSRSNYHHYSSHNPYAPPMHKPGILPIKDFLHDPFNASLNTLNRVTNLVRVPTSQIYSHGYNILNNLASPVNVQPSTLSTVPGTAERIVRRDNDDGIPAPPPVLPLIQCTHHQTRLEPLDLEEFNVKTWTIETLRQRVFQGVFSEKFRLQIWPYILGLYDGDNDDEDCRKPFDWSSRQKLFEHYRSQWQSILPEQEKRFMLFREQRDVIRCDRTHPFYNGDRNENLEKLKEILLTYMMYDFDTGYVQGMSDLVSPLLYVAEGDTCKAFWFFVQTMEFTVTNNESVNCYFAFRWIVCQFKREFMKSNSDDYQEVLLLWESIWTCSSMRKYFKNLLRQQRQQSAVEQSPNSNDQVSSTSESNIDNSQSEDVKNEESDLAIKIDEQCKIVDEQPTESDD</sequence>
<dbReference type="OrthoDB" id="10264062at2759"/>
<dbReference type="GO" id="GO:0005096">
    <property type="term" value="F:GTPase activator activity"/>
    <property type="evidence" value="ECO:0007669"/>
    <property type="project" value="UniProtKB-KW"/>
</dbReference>
<feature type="region of interest" description="Disordered" evidence="2">
    <location>
        <begin position="561"/>
        <end position="596"/>
    </location>
</feature>
<name>A0A1Y3BDG5_EURMA</name>
<feature type="compositionally biased region" description="Polar residues" evidence="2">
    <location>
        <begin position="561"/>
        <end position="586"/>
    </location>
</feature>
<feature type="compositionally biased region" description="Low complexity" evidence="2">
    <location>
        <begin position="1"/>
        <end position="16"/>
    </location>
</feature>
<keyword evidence="1" id="KW-0343">GTPase activation</keyword>
<accession>A0A1Y3BDG5</accession>
<feature type="region of interest" description="Disordered" evidence="2">
    <location>
        <begin position="82"/>
        <end position="123"/>
    </location>
</feature>
<dbReference type="Proteomes" id="UP000194236">
    <property type="component" value="Unassembled WGS sequence"/>
</dbReference>
<dbReference type="Gene3D" id="1.10.472.80">
    <property type="entry name" value="Ypt/Rab-GAP domain of gyp1p, domain 3"/>
    <property type="match status" value="1"/>
</dbReference>
<dbReference type="InterPro" id="IPR000195">
    <property type="entry name" value="Rab-GAP-TBC_dom"/>
</dbReference>
<feature type="compositionally biased region" description="Basic and acidic residues" evidence="2">
    <location>
        <begin position="587"/>
        <end position="596"/>
    </location>
</feature>
<evidence type="ECO:0000259" key="3">
    <source>
        <dbReference type="PROSITE" id="PS50086"/>
    </source>
</evidence>
<comment type="caution">
    <text evidence="4">The sequence shown here is derived from an EMBL/GenBank/DDBJ whole genome shotgun (WGS) entry which is preliminary data.</text>
</comment>
<evidence type="ECO:0000313" key="5">
    <source>
        <dbReference type="Proteomes" id="UP000194236"/>
    </source>
</evidence>
<keyword evidence="5" id="KW-1185">Reference proteome</keyword>
<dbReference type="EMBL" id="MUJZ01025750">
    <property type="protein sequence ID" value="OTF78902.1"/>
    <property type="molecule type" value="Genomic_DNA"/>
</dbReference>
<feature type="compositionally biased region" description="Low complexity" evidence="2">
    <location>
        <begin position="199"/>
        <end position="209"/>
    </location>
</feature>
<reference evidence="4 5" key="1">
    <citation type="submission" date="2017-03" db="EMBL/GenBank/DDBJ databases">
        <title>Genome Survey of Euroglyphus maynei.</title>
        <authorList>
            <person name="Arlian L.G."/>
            <person name="Morgan M.S."/>
            <person name="Rider S.D."/>
        </authorList>
    </citation>
    <scope>NUCLEOTIDE SEQUENCE [LARGE SCALE GENOMIC DNA]</scope>
    <source>
        <strain evidence="4">Arlian Lab</strain>
        <tissue evidence="4">Whole body</tissue>
    </source>
</reference>
<organism evidence="4 5">
    <name type="scientific">Euroglyphus maynei</name>
    <name type="common">Mayne's house dust mite</name>
    <dbReference type="NCBI Taxonomy" id="6958"/>
    <lineage>
        <taxon>Eukaryota</taxon>
        <taxon>Metazoa</taxon>
        <taxon>Ecdysozoa</taxon>
        <taxon>Arthropoda</taxon>
        <taxon>Chelicerata</taxon>
        <taxon>Arachnida</taxon>
        <taxon>Acari</taxon>
        <taxon>Acariformes</taxon>
        <taxon>Sarcoptiformes</taxon>
        <taxon>Astigmata</taxon>
        <taxon>Psoroptidia</taxon>
        <taxon>Analgoidea</taxon>
        <taxon>Pyroglyphidae</taxon>
        <taxon>Pyroglyphinae</taxon>
        <taxon>Euroglyphus</taxon>
    </lineage>
</organism>
<feature type="region of interest" description="Disordered" evidence="2">
    <location>
        <begin position="196"/>
        <end position="237"/>
    </location>
</feature>
<dbReference type="AlphaFoldDB" id="A0A1Y3BDG5"/>
<feature type="domain" description="Rab-GAP TBC" evidence="3">
    <location>
        <begin position="362"/>
        <end position="616"/>
    </location>
</feature>
<feature type="compositionally biased region" description="Basic and acidic residues" evidence="2">
    <location>
        <begin position="107"/>
        <end position="123"/>
    </location>
</feature>
<dbReference type="PANTHER" id="PTHR22957:SF502">
    <property type="entry name" value="SMALL G PROTEIN SIGNALING MODULATOR 2-RELATED"/>
    <property type="match status" value="1"/>
</dbReference>
<protein>
    <submittedName>
        <fullName evidence="4">TBC1 domain family member 15-like protein</fullName>
    </submittedName>
</protein>
<dbReference type="InterPro" id="IPR035969">
    <property type="entry name" value="Rab-GAP_TBC_sf"/>
</dbReference>
<feature type="compositionally biased region" description="Basic residues" evidence="2">
    <location>
        <begin position="18"/>
        <end position="27"/>
    </location>
</feature>
<dbReference type="SMART" id="SM00164">
    <property type="entry name" value="TBC"/>
    <property type="match status" value="1"/>
</dbReference>
<feature type="non-terminal residue" evidence="4">
    <location>
        <position position="616"/>
    </location>
</feature>